<dbReference type="GO" id="GO:0043565">
    <property type="term" value="F:sequence-specific DNA binding"/>
    <property type="evidence" value="ECO:0007669"/>
    <property type="project" value="InterPro"/>
</dbReference>
<dbReference type="InterPro" id="IPR018060">
    <property type="entry name" value="HTH_AraC"/>
</dbReference>
<dbReference type="Gene3D" id="1.10.10.60">
    <property type="entry name" value="Homeodomain-like"/>
    <property type="match status" value="1"/>
</dbReference>
<dbReference type="InterPro" id="IPR050204">
    <property type="entry name" value="AraC_XylS_family_regulators"/>
</dbReference>
<feature type="domain" description="HTH araC/xylS-type" evidence="5">
    <location>
        <begin position="218"/>
        <end position="319"/>
    </location>
</feature>
<keyword evidence="1" id="KW-0805">Transcription regulation</keyword>
<keyword evidence="7" id="KW-1185">Reference proteome</keyword>
<dbReference type="SMART" id="SM00342">
    <property type="entry name" value="HTH_ARAC"/>
    <property type="match status" value="1"/>
</dbReference>
<evidence type="ECO:0000256" key="1">
    <source>
        <dbReference type="ARBA" id="ARBA00023015"/>
    </source>
</evidence>
<gene>
    <name evidence="6" type="ORF">FAZ97_34180</name>
</gene>
<dbReference type="InterPro" id="IPR020449">
    <property type="entry name" value="Tscrpt_reg_AraC-type_HTH"/>
</dbReference>
<proteinExistence type="predicted"/>
<evidence type="ECO:0000256" key="2">
    <source>
        <dbReference type="ARBA" id="ARBA00023125"/>
    </source>
</evidence>
<dbReference type="PRINTS" id="PR00032">
    <property type="entry name" value="HTHARAC"/>
</dbReference>
<dbReference type="EMBL" id="CP046912">
    <property type="protein sequence ID" value="QGZ59978.1"/>
    <property type="molecule type" value="Genomic_DNA"/>
</dbReference>
<dbReference type="PANTHER" id="PTHR46796">
    <property type="entry name" value="HTH-TYPE TRANSCRIPTIONAL ACTIVATOR RHAS-RELATED"/>
    <property type="match status" value="1"/>
</dbReference>
<keyword evidence="2" id="KW-0238">DNA-binding</keyword>
<dbReference type="Pfam" id="PF14525">
    <property type="entry name" value="AraC_binding_2"/>
    <property type="match status" value="1"/>
</dbReference>
<organism evidence="6 7">
    <name type="scientific">Paraburkholderia acidiphila</name>
    <dbReference type="NCBI Taxonomy" id="2571747"/>
    <lineage>
        <taxon>Bacteria</taxon>
        <taxon>Pseudomonadati</taxon>
        <taxon>Pseudomonadota</taxon>
        <taxon>Betaproteobacteria</taxon>
        <taxon>Burkholderiales</taxon>
        <taxon>Burkholderiaceae</taxon>
        <taxon>Paraburkholderia</taxon>
    </lineage>
</organism>
<dbReference type="Proteomes" id="UP000434209">
    <property type="component" value="Chromosome 4"/>
</dbReference>
<evidence type="ECO:0000256" key="4">
    <source>
        <dbReference type="SAM" id="MobiDB-lite"/>
    </source>
</evidence>
<feature type="compositionally biased region" description="Basic and acidic residues" evidence="4">
    <location>
        <begin position="315"/>
        <end position="333"/>
    </location>
</feature>
<evidence type="ECO:0000259" key="5">
    <source>
        <dbReference type="PROSITE" id="PS01124"/>
    </source>
</evidence>
<name>A0A7Z2JDI3_9BURK</name>
<evidence type="ECO:0000256" key="3">
    <source>
        <dbReference type="ARBA" id="ARBA00023163"/>
    </source>
</evidence>
<dbReference type="Pfam" id="PF12833">
    <property type="entry name" value="HTH_18"/>
    <property type="match status" value="1"/>
</dbReference>
<dbReference type="InterPro" id="IPR018062">
    <property type="entry name" value="HTH_AraC-typ_CS"/>
</dbReference>
<dbReference type="AlphaFoldDB" id="A0A7Z2JDI3"/>
<dbReference type="GO" id="GO:0003700">
    <property type="term" value="F:DNA-binding transcription factor activity"/>
    <property type="evidence" value="ECO:0007669"/>
    <property type="project" value="InterPro"/>
</dbReference>
<dbReference type="InterPro" id="IPR035418">
    <property type="entry name" value="AraC-bd_2"/>
</dbReference>
<dbReference type="KEGG" id="pacp:FAZ97_34180"/>
<dbReference type="PROSITE" id="PS00041">
    <property type="entry name" value="HTH_ARAC_FAMILY_1"/>
    <property type="match status" value="1"/>
</dbReference>
<sequence length="333" mass="36831">MTNTTTTSLSRWSTSEVAPAMRFDYYANALSTALTPMLLIAGNSRTFESHMTAAQAGPVCVIRQSGSSHSVRRDPFHEDRALEHSWHLIVNLSSAWNTHHREAVRLLPGEMIIVDSRMDFMVEITGRYDVAHFKFSPAWLRQWIPAPEALVGRRIASTSGWGRVLGAYLAELSPEAIEASPLPVSVLTDHIGSLLALIAAERDLPPPVAQCRDDSLHRRICDCIAQRSAEPGICAADIARELNISVRSLHRTLAAHSETFGKLLIDRRAAVAVRMIRSSVCRRLSLAEIGRRAGFADPSHFSRVISSRYGMTPSRMRDEDQRSPDDAEHSSGS</sequence>
<keyword evidence="3" id="KW-0804">Transcription</keyword>
<feature type="region of interest" description="Disordered" evidence="4">
    <location>
        <begin position="308"/>
        <end position="333"/>
    </location>
</feature>
<protein>
    <submittedName>
        <fullName evidence="6">Helix-turn-helix domain-containing protein</fullName>
    </submittedName>
</protein>
<reference evidence="6 7" key="1">
    <citation type="submission" date="2019-12" db="EMBL/GenBank/DDBJ databases">
        <title>Paraburkholderia acidiphila 7Q-K02 sp. nov and Paraburkholderia acidisoli DHF22 sp. nov., two strains isolated from forest soil.</title>
        <authorList>
            <person name="Gao Z."/>
            <person name="Qiu L."/>
        </authorList>
    </citation>
    <scope>NUCLEOTIDE SEQUENCE [LARGE SCALE GENOMIC DNA]</scope>
    <source>
        <strain evidence="6 7">7Q-K02</strain>
    </source>
</reference>
<evidence type="ECO:0000313" key="7">
    <source>
        <dbReference type="Proteomes" id="UP000434209"/>
    </source>
</evidence>
<dbReference type="SUPFAM" id="SSF46689">
    <property type="entry name" value="Homeodomain-like"/>
    <property type="match status" value="1"/>
</dbReference>
<dbReference type="PROSITE" id="PS01124">
    <property type="entry name" value="HTH_ARAC_FAMILY_2"/>
    <property type="match status" value="1"/>
</dbReference>
<dbReference type="InterPro" id="IPR009057">
    <property type="entry name" value="Homeodomain-like_sf"/>
</dbReference>
<dbReference type="PANTHER" id="PTHR46796:SF6">
    <property type="entry name" value="ARAC SUBFAMILY"/>
    <property type="match status" value="1"/>
</dbReference>
<accession>A0A7Z2JDI3</accession>
<evidence type="ECO:0000313" key="6">
    <source>
        <dbReference type="EMBL" id="QGZ59978.1"/>
    </source>
</evidence>